<evidence type="ECO:0000259" key="6">
    <source>
        <dbReference type="PROSITE" id="PS51085"/>
    </source>
</evidence>
<dbReference type="PROSITE" id="PS00197">
    <property type="entry name" value="2FE2S_FER_1"/>
    <property type="match status" value="1"/>
</dbReference>
<dbReference type="SUPFAM" id="SSF47741">
    <property type="entry name" value="CO dehydrogenase ISP C-domain like"/>
    <property type="match status" value="1"/>
</dbReference>
<keyword evidence="2" id="KW-0479">Metal-binding</keyword>
<evidence type="ECO:0000256" key="1">
    <source>
        <dbReference type="ARBA" id="ARBA00022714"/>
    </source>
</evidence>
<dbReference type="InterPro" id="IPR001041">
    <property type="entry name" value="2Fe-2S_ferredoxin-type"/>
</dbReference>
<dbReference type="PROSITE" id="PS51085">
    <property type="entry name" value="2FE2S_FER_2"/>
    <property type="match status" value="1"/>
</dbReference>
<dbReference type="InterPro" id="IPR012675">
    <property type="entry name" value="Beta-grasp_dom_sf"/>
</dbReference>
<evidence type="ECO:0000256" key="5">
    <source>
        <dbReference type="ARBA" id="ARBA00023014"/>
    </source>
</evidence>
<keyword evidence="8" id="KW-1185">Reference proteome</keyword>
<dbReference type="CDD" id="cd00207">
    <property type="entry name" value="fer2"/>
    <property type="match status" value="1"/>
</dbReference>
<proteinExistence type="predicted"/>
<dbReference type="InterPro" id="IPR036884">
    <property type="entry name" value="2Fe-2S-bd_dom_sf"/>
</dbReference>
<protein>
    <submittedName>
        <fullName evidence="7">Aerobic-type carbon monoxide dehydrogenase small subunit (CoxS/CutS family)</fullName>
    </submittedName>
</protein>
<keyword evidence="1" id="KW-0001">2Fe-2S</keyword>
<dbReference type="EMBL" id="JAOQNS010000005">
    <property type="protein sequence ID" value="MCW2307806.1"/>
    <property type="molecule type" value="Genomic_DNA"/>
</dbReference>
<keyword evidence="4" id="KW-0408">Iron</keyword>
<evidence type="ECO:0000313" key="8">
    <source>
        <dbReference type="Proteomes" id="UP001209755"/>
    </source>
</evidence>
<accession>A0ABT3HBN5</accession>
<dbReference type="Proteomes" id="UP001209755">
    <property type="component" value="Unassembled WGS sequence"/>
</dbReference>
<dbReference type="InterPro" id="IPR051452">
    <property type="entry name" value="Diverse_Oxidoreductases"/>
</dbReference>
<dbReference type="Gene3D" id="3.10.20.30">
    <property type="match status" value="1"/>
</dbReference>
<dbReference type="PANTHER" id="PTHR44379:SF2">
    <property type="entry name" value="BLR6218 PROTEIN"/>
    <property type="match status" value="1"/>
</dbReference>
<evidence type="ECO:0000256" key="3">
    <source>
        <dbReference type="ARBA" id="ARBA00023002"/>
    </source>
</evidence>
<dbReference type="InterPro" id="IPR036010">
    <property type="entry name" value="2Fe-2S_ferredoxin-like_sf"/>
</dbReference>
<dbReference type="InterPro" id="IPR002888">
    <property type="entry name" value="2Fe-2S-bd"/>
</dbReference>
<keyword evidence="3" id="KW-0560">Oxidoreductase</keyword>
<evidence type="ECO:0000256" key="4">
    <source>
        <dbReference type="ARBA" id="ARBA00023004"/>
    </source>
</evidence>
<organism evidence="7 8">
    <name type="scientific">Rhodobium gokarnense</name>
    <dbReference type="NCBI Taxonomy" id="364296"/>
    <lineage>
        <taxon>Bacteria</taxon>
        <taxon>Pseudomonadati</taxon>
        <taxon>Pseudomonadota</taxon>
        <taxon>Alphaproteobacteria</taxon>
        <taxon>Hyphomicrobiales</taxon>
        <taxon>Rhodobiaceae</taxon>
        <taxon>Rhodobium</taxon>
    </lineage>
</organism>
<evidence type="ECO:0000313" key="7">
    <source>
        <dbReference type="EMBL" id="MCW2307806.1"/>
    </source>
</evidence>
<sequence length="159" mass="16116">MALIRFTLNGSPVEADVADPDMPLLFLLRETFGLTGAKVGCLEGVCGACTVHLDGAALRSCSLPAAAVDGSAVVTIEGLSEAGDHPVQRAWIEGRVPQCGYCQSGQIMQAAAFLSETPSPSAGDIASAMAGNLCRCGTTPRILKAVARAAGIAAREAGS</sequence>
<feature type="domain" description="2Fe-2S ferredoxin-type" evidence="6">
    <location>
        <begin position="2"/>
        <end position="79"/>
    </location>
</feature>
<dbReference type="SUPFAM" id="SSF54292">
    <property type="entry name" value="2Fe-2S ferredoxin-like"/>
    <property type="match status" value="1"/>
</dbReference>
<comment type="caution">
    <text evidence="7">The sequence shown here is derived from an EMBL/GenBank/DDBJ whole genome shotgun (WGS) entry which is preliminary data.</text>
</comment>
<dbReference type="Pfam" id="PF00111">
    <property type="entry name" value="Fer2"/>
    <property type="match status" value="1"/>
</dbReference>
<name>A0ABT3HBN5_9HYPH</name>
<evidence type="ECO:0000256" key="2">
    <source>
        <dbReference type="ARBA" id="ARBA00022723"/>
    </source>
</evidence>
<dbReference type="Gene3D" id="1.10.150.120">
    <property type="entry name" value="[2Fe-2S]-binding domain"/>
    <property type="match status" value="1"/>
</dbReference>
<keyword evidence="5" id="KW-0411">Iron-sulfur</keyword>
<reference evidence="8" key="1">
    <citation type="submission" date="2023-07" db="EMBL/GenBank/DDBJ databases">
        <title>Genome sequencing of Purple Non-Sulfur Bacteria from various extreme environments.</title>
        <authorList>
            <person name="Mayer M."/>
        </authorList>
    </citation>
    <scope>NUCLEOTIDE SEQUENCE [LARGE SCALE GENOMIC DNA]</scope>
    <source>
        <strain evidence="8">DSM 17935</strain>
    </source>
</reference>
<dbReference type="RefSeq" id="WP_264601440.1">
    <property type="nucleotide sequence ID" value="NZ_JAOQNS010000005.1"/>
</dbReference>
<dbReference type="Pfam" id="PF01799">
    <property type="entry name" value="Fer2_2"/>
    <property type="match status" value="1"/>
</dbReference>
<dbReference type="PANTHER" id="PTHR44379">
    <property type="entry name" value="OXIDOREDUCTASE WITH IRON-SULFUR SUBUNIT"/>
    <property type="match status" value="1"/>
</dbReference>
<gene>
    <name evidence="7" type="ORF">M2319_002143</name>
</gene>
<dbReference type="InterPro" id="IPR006058">
    <property type="entry name" value="2Fe2S_fd_BS"/>
</dbReference>